<evidence type="ECO:0000313" key="17">
    <source>
        <dbReference type="Proteomes" id="UP000268084"/>
    </source>
</evidence>
<dbReference type="FunFam" id="3.30.360.10:FF:000009">
    <property type="entry name" value="4-hydroxy-tetrahydrodipicolinate reductase"/>
    <property type="match status" value="1"/>
</dbReference>
<keyword evidence="8 13" id="KW-0457">Lysine biosynthesis</keyword>
<dbReference type="InterPro" id="IPR023940">
    <property type="entry name" value="DHDPR_bac"/>
</dbReference>
<dbReference type="Pfam" id="PF05173">
    <property type="entry name" value="DapB_C"/>
    <property type="match status" value="1"/>
</dbReference>
<feature type="domain" description="Dihydrodipicolinate reductase C-terminal" evidence="15">
    <location>
        <begin position="113"/>
        <end position="246"/>
    </location>
</feature>
<evidence type="ECO:0000256" key="6">
    <source>
        <dbReference type="ARBA" id="ARBA00023002"/>
    </source>
</evidence>
<evidence type="ECO:0000256" key="4">
    <source>
        <dbReference type="ARBA" id="ARBA00022857"/>
    </source>
</evidence>
<keyword evidence="2 13" id="KW-0963">Cytoplasm</keyword>
<evidence type="ECO:0000256" key="8">
    <source>
        <dbReference type="ARBA" id="ARBA00023154"/>
    </source>
</evidence>
<dbReference type="Proteomes" id="UP000268084">
    <property type="component" value="Chromosome"/>
</dbReference>
<comment type="caution">
    <text evidence="13">Lacks conserved residue(s) required for the propagation of feature annotation.</text>
</comment>
<reference evidence="16 17" key="2">
    <citation type="submission" date="2018-12" db="EMBL/GenBank/DDBJ databases">
        <title>Nakamurella antarcticus sp. nov., isolated from Antarctica South Shetland Islands soil.</title>
        <authorList>
            <person name="Peng F."/>
        </authorList>
    </citation>
    <scope>NUCLEOTIDE SEQUENCE [LARGE SCALE GENOMIC DNA]</scope>
    <source>
        <strain evidence="16 17">S14-144</strain>
    </source>
</reference>
<organism evidence="16 17">
    <name type="scientific">Nakamurella antarctica</name>
    <dbReference type="NCBI Taxonomy" id="1902245"/>
    <lineage>
        <taxon>Bacteria</taxon>
        <taxon>Bacillati</taxon>
        <taxon>Actinomycetota</taxon>
        <taxon>Actinomycetes</taxon>
        <taxon>Nakamurellales</taxon>
        <taxon>Nakamurellaceae</taxon>
        <taxon>Nakamurella</taxon>
    </lineage>
</organism>
<comment type="subcellular location">
    <subcellularLocation>
        <location evidence="13">Cytoplasm</location>
    </subcellularLocation>
</comment>
<dbReference type="GO" id="GO:0051287">
    <property type="term" value="F:NAD binding"/>
    <property type="evidence" value="ECO:0007669"/>
    <property type="project" value="UniProtKB-UniRule"/>
</dbReference>
<feature type="binding site" evidence="13">
    <location>
        <begin position="12"/>
        <end position="17"/>
    </location>
    <ligand>
        <name>NAD(+)</name>
        <dbReference type="ChEBI" id="CHEBI:57540"/>
    </ligand>
</feature>
<dbReference type="GO" id="GO:0016726">
    <property type="term" value="F:oxidoreductase activity, acting on CH or CH2 groups, NAD or NADP as acceptor"/>
    <property type="evidence" value="ECO:0007669"/>
    <property type="project" value="UniProtKB-UniRule"/>
</dbReference>
<feature type="binding site" evidence="13">
    <location>
        <position position="138"/>
    </location>
    <ligand>
        <name>(S)-2,3,4,5-tetrahydrodipicolinate</name>
        <dbReference type="ChEBI" id="CHEBI:16845"/>
    </ligand>
</feature>
<name>A0A3G8ZL81_9ACTN</name>
<evidence type="ECO:0000259" key="14">
    <source>
        <dbReference type="Pfam" id="PF01113"/>
    </source>
</evidence>
<dbReference type="OrthoDB" id="9790352at2"/>
<dbReference type="GO" id="GO:0009089">
    <property type="term" value="P:lysine biosynthetic process via diaminopimelate"/>
    <property type="evidence" value="ECO:0007669"/>
    <property type="project" value="UniProtKB-UniRule"/>
</dbReference>
<dbReference type="PANTHER" id="PTHR20836">
    <property type="entry name" value="DIHYDRODIPICOLINATE REDUCTASE"/>
    <property type="match status" value="1"/>
</dbReference>
<dbReference type="HAMAP" id="MF_00102">
    <property type="entry name" value="DapB"/>
    <property type="match status" value="1"/>
</dbReference>
<keyword evidence="5 13" id="KW-0220">Diaminopimelate biosynthesis</keyword>
<protein>
    <recommendedName>
        <fullName evidence="10 13">4-hydroxy-tetrahydrodipicolinate reductase</fullName>
        <shortName evidence="13">HTPA reductase</shortName>
        <ecNumber evidence="10 13">1.17.1.8</ecNumber>
    </recommendedName>
</protein>
<evidence type="ECO:0000256" key="7">
    <source>
        <dbReference type="ARBA" id="ARBA00023027"/>
    </source>
</evidence>
<feature type="active site" description="Proton donor/acceptor" evidence="13">
    <location>
        <position position="137"/>
    </location>
</feature>
<dbReference type="KEGG" id="nak:EH165_07950"/>
<dbReference type="PANTHER" id="PTHR20836:SF0">
    <property type="entry name" value="4-HYDROXY-TETRAHYDRODIPICOLINATE REDUCTASE 1, CHLOROPLASTIC-RELATED"/>
    <property type="match status" value="1"/>
</dbReference>
<accession>A0A3G8ZL81</accession>
<feature type="binding site" evidence="13">
    <location>
        <begin position="80"/>
        <end position="82"/>
    </location>
    <ligand>
        <name>NAD(+)</name>
        <dbReference type="ChEBI" id="CHEBI:57540"/>
    </ligand>
</feature>
<evidence type="ECO:0000256" key="13">
    <source>
        <dbReference type="HAMAP-Rule" id="MF_00102"/>
    </source>
</evidence>
<evidence type="ECO:0000256" key="5">
    <source>
        <dbReference type="ARBA" id="ARBA00022915"/>
    </source>
</evidence>
<evidence type="ECO:0000256" key="2">
    <source>
        <dbReference type="ARBA" id="ARBA00022490"/>
    </source>
</evidence>
<evidence type="ECO:0000259" key="15">
    <source>
        <dbReference type="Pfam" id="PF05173"/>
    </source>
</evidence>
<keyword evidence="4 13" id="KW-0521">NADP</keyword>
<feature type="domain" description="Dihydrodipicolinate reductase N-terminal" evidence="14">
    <location>
        <begin position="7"/>
        <end position="110"/>
    </location>
</feature>
<keyword evidence="17" id="KW-1185">Reference proteome</keyword>
<dbReference type="EMBL" id="CP034170">
    <property type="protein sequence ID" value="AZI58082.1"/>
    <property type="molecule type" value="Genomic_DNA"/>
</dbReference>
<dbReference type="SUPFAM" id="SSF51735">
    <property type="entry name" value="NAD(P)-binding Rossmann-fold domains"/>
    <property type="match status" value="1"/>
</dbReference>
<comment type="catalytic activity">
    <reaction evidence="11 13">
        <text>(S)-2,3,4,5-tetrahydrodipicolinate + NADP(+) + H2O = (2S,4S)-4-hydroxy-2,3,4,5-tetrahydrodipicolinate + NADPH + H(+)</text>
        <dbReference type="Rhea" id="RHEA:35331"/>
        <dbReference type="ChEBI" id="CHEBI:15377"/>
        <dbReference type="ChEBI" id="CHEBI:15378"/>
        <dbReference type="ChEBI" id="CHEBI:16845"/>
        <dbReference type="ChEBI" id="CHEBI:57783"/>
        <dbReference type="ChEBI" id="CHEBI:58349"/>
        <dbReference type="ChEBI" id="CHEBI:67139"/>
        <dbReference type="EC" id="1.17.1.8"/>
    </reaction>
</comment>
<evidence type="ECO:0000256" key="3">
    <source>
        <dbReference type="ARBA" id="ARBA00022605"/>
    </source>
</evidence>
<feature type="active site" description="Proton donor" evidence="13">
    <location>
        <position position="141"/>
    </location>
</feature>
<dbReference type="InterPro" id="IPR000846">
    <property type="entry name" value="DapB_N"/>
</dbReference>
<dbReference type="GO" id="GO:0008839">
    <property type="term" value="F:4-hydroxy-tetrahydrodipicolinate reductase"/>
    <property type="evidence" value="ECO:0007669"/>
    <property type="project" value="UniProtKB-UniRule"/>
</dbReference>
<keyword evidence="7 13" id="KW-0520">NAD</keyword>
<evidence type="ECO:0000313" key="16">
    <source>
        <dbReference type="EMBL" id="AZI58082.1"/>
    </source>
</evidence>
<comment type="subunit">
    <text evidence="13">Homotetramer.</text>
</comment>
<dbReference type="InterPro" id="IPR036291">
    <property type="entry name" value="NAD(P)-bd_dom_sf"/>
</dbReference>
<dbReference type="Pfam" id="PF01113">
    <property type="entry name" value="DapB_N"/>
    <property type="match status" value="1"/>
</dbReference>
<dbReference type="InterPro" id="IPR022663">
    <property type="entry name" value="DapB_C"/>
</dbReference>
<keyword evidence="6 13" id="KW-0560">Oxidoreductase</keyword>
<dbReference type="Gene3D" id="3.40.50.720">
    <property type="entry name" value="NAD(P)-binding Rossmann-like Domain"/>
    <property type="match status" value="1"/>
</dbReference>
<dbReference type="AlphaFoldDB" id="A0A3G8ZL81"/>
<comment type="pathway">
    <text evidence="9 13">Amino-acid biosynthesis; L-lysine biosynthesis via DAP pathway; (S)-tetrahydrodipicolinate from L-aspartate: step 4/4.</text>
</comment>
<dbReference type="EC" id="1.17.1.8" evidence="10 13"/>
<dbReference type="CDD" id="cd02274">
    <property type="entry name" value="DHDPR_N"/>
    <property type="match status" value="1"/>
</dbReference>
<dbReference type="SUPFAM" id="SSF55347">
    <property type="entry name" value="Glyceraldehyde-3-phosphate dehydrogenase-like, C-terminal domain"/>
    <property type="match status" value="1"/>
</dbReference>
<dbReference type="GO" id="GO:0005829">
    <property type="term" value="C:cytosol"/>
    <property type="evidence" value="ECO:0007669"/>
    <property type="project" value="TreeGrafter"/>
</dbReference>
<keyword evidence="3 13" id="KW-0028">Amino-acid biosynthesis</keyword>
<gene>
    <name evidence="13" type="primary">dapB</name>
    <name evidence="16" type="ORF">EH165_07950</name>
</gene>
<dbReference type="InterPro" id="IPR022664">
    <property type="entry name" value="DapB_N_CS"/>
</dbReference>
<sequence length="252" mass="26305">MTEEILRVGVIGARGRMGAETCAAVDAAGDLDLVATVNGGDWMFSLADAGSQVVVDFTNPGVVMENIRFAIDQGIHIVVGTSGITDERLDTIRGWLEHKPDVNVLIVPNFAIGAVLMGRMAREAARFFSSVEIIEMHHAGKVDAPSGTANATAREIGEARTAAGLGAIPDATVTDTGGARGAVVNGVHVHSVRLPGLVAHQEVIFGSEGETLTVRHDSLHRSSFMMGVLLAIRAVSSRPGLSVGLEPLLGLD</sequence>
<dbReference type="GO" id="GO:0050661">
    <property type="term" value="F:NADP binding"/>
    <property type="evidence" value="ECO:0007669"/>
    <property type="project" value="UniProtKB-UniRule"/>
</dbReference>
<dbReference type="PROSITE" id="PS01298">
    <property type="entry name" value="DAPB"/>
    <property type="match status" value="1"/>
</dbReference>
<feature type="binding site" evidence="13">
    <location>
        <begin position="147"/>
        <end position="148"/>
    </location>
    <ligand>
        <name>(S)-2,3,4,5-tetrahydrodipicolinate</name>
        <dbReference type="ChEBI" id="CHEBI:16845"/>
    </ligand>
</feature>
<reference evidence="16 17" key="1">
    <citation type="submission" date="2018-11" db="EMBL/GenBank/DDBJ databases">
        <authorList>
            <person name="Da X."/>
        </authorList>
    </citation>
    <scope>NUCLEOTIDE SEQUENCE [LARGE SCALE GENOMIC DNA]</scope>
    <source>
        <strain evidence="16 17">S14-144</strain>
    </source>
</reference>
<evidence type="ECO:0000256" key="12">
    <source>
        <dbReference type="ARBA" id="ARBA00049396"/>
    </source>
</evidence>
<dbReference type="PIRSF" id="PIRSF000161">
    <property type="entry name" value="DHPR"/>
    <property type="match status" value="1"/>
</dbReference>
<comment type="function">
    <text evidence="13">Catalyzes the conversion of 4-hydroxy-tetrahydrodipicolinate (HTPA) to tetrahydrodipicolinate.</text>
</comment>
<dbReference type="GO" id="GO:0019877">
    <property type="term" value="P:diaminopimelate biosynthetic process"/>
    <property type="evidence" value="ECO:0007669"/>
    <property type="project" value="UniProtKB-UniRule"/>
</dbReference>
<comment type="caution">
    <text evidence="13">Was originally thought to be a dihydrodipicolinate reductase (DHDPR), catalyzing the conversion of dihydrodipicolinate to tetrahydrodipicolinate. However, it was shown in E.coli that the substrate of the enzymatic reaction is not dihydrodipicolinate (DHDP) but in fact (2S,4S)-4-hydroxy-2,3,4,5-tetrahydrodipicolinic acid (HTPA), the product released by the DapA-catalyzed reaction.</text>
</comment>
<dbReference type="Gene3D" id="3.30.360.10">
    <property type="entry name" value="Dihydrodipicolinate Reductase, domain 2"/>
    <property type="match status" value="1"/>
</dbReference>
<evidence type="ECO:0000256" key="11">
    <source>
        <dbReference type="ARBA" id="ARBA00049080"/>
    </source>
</evidence>
<dbReference type="RefSeq" id="WP_124798992.1">
    <property type="nucleotide sequence ID" value="NZ_CP034170.1"/>
</dbReference>
<dbReference type="NCBIfam" id="TIGR00036">
    <property type="entry name" value="dapB"/>
    <property type="match status" value="1"/>
</dbReference>
<comment type="similarity">
    <text evidence="1 13">Belongs to the DapB family.</text>
</comment>
<proteinExistence type="inferred from homology"/>
<evidence type="ECO:0000256" key="10">
    <source>
        <dbReference type="ARBA" id="ARBA00038983"/>
    </source>
</evidence>
<feature type="binding site" evidence="13">
    <location>
        <begin position="107"/>
        <end position="110"/>
    </location>
    <ligand>
        <name>NAD(+)</name>
        <dbReference type="ChEBI" id="CHEBI:57540"/>
    </ligand>
</feature>
<dbReference type="UniPathway" id="UPA00034">
    <property type="reaction ID" value="UER00018"/>
</dbReference>
<evidence type="ECO:0000256" key="9">
    <source>
        <dbReference type="ARBA" id="ARBA00037922"/>
    </source>
</evidence>
<evidence type="ECO:0000256" key="1">
    <source>
        <dbReference type="ARBA" id="ARBA00006642"/>
    </source>
</evidence>
<comment type="catalytic activity">
    <reaction evidence="12 13">
        <text>(S)-2,3,4,5-tetrahydrodipicolinate + NAD(+) + H2O = (2S,4S)-4-hydroxy-2,3,4,5-tetrahydrodipicolinate + NADH + H(+)</text>
        <dbReference type="Rhea" id="RHEA:35323"/>
        <dbReference type="ChEBI" id="CHEBI:15377"/>
        <dbReference type="ChEBI" id="CHEBI:15378"/>
        <dbReference type="ChEBI" id="CHEBI:16845"/>
        <dbReference type="ChEBI" id="CHEBI:57540"/>
        <dbReference type="ChEBI" id="CHEBI:57945"/>
        <dbReference type="ChEBI" id="CHEBI:67139"/>
        <dbReference type="EC" id="1.17.1.8"/>
    </reaction>
</comment>